<dbReference type="GO" id="GO:0003677">
    <property type="term" value="F:DNA binding"/>
    <property type="evidence" value="ECO:0007669"/>
    <property type="project" value="InterPro"/>
</dbReference>
<gene>
    <name evidence="3" type="ORF">BTN92_11755</name>
</gene>
<comment type="caution">
    <text evidence="3">The sequence shown here is derived from an EMBL/GenBank/DDBJ whole genome shotgun (WGS) entry which is preliminary data.</text>
</comment>
<comment type="similarity">
    <text evidence="1">Belongs to the PemK/MazF family.</text>
</comment>
<dbReference type="SUPFAM" id="SSF50118">
    <property type="entry name" value="Cell growth inhibitor/plasmid maintenance toxic component"/>
    <property type="match status" value="1"/>
</dbReference>
<evidence type="ECO:0000256" key="1">
    <source>
        <dbReference type="ARBA" id="ARBA00007521"/>
    </source>
</evidence>
<sequence length="116" mass="13240">MVRKPRQGDILLLNTAPRSGHEQTGKRPYIVLSHDIIADYSNVVTVAPISSTTRNYPLYVNINSKYEMKTTGKVLLDQLTTIDYEARECIFLEKAHDSLVDELLMKVRTVFQKVSK</sequence>
<dbReference type="OrthoDB" id="9808744at2"/>
<dbReference type="Proteomes" id="UP000189299">
    <property type="component" value="Unassembled WGS sequence"/>
</dbReference>
<dbReference type="EMBL" id="MSTR01000012">
    <property type="protein sequence ID" value="ONN41830.1"/>
    <property type="molecule type" value="Genomic_DNA"/>
</dbReference>
<dbReference type="PANTHER" id="PTHR33988">
    <property type="entry name" value="ENDORIBONUCLEASE MAZF-RELATED"/>
    <property type="match status" value="1"/>
</dbReference>
<name>A0A1V2UEU3_ENTMU</name>
<dbReference type="Gene3D" id="2.30.30.110">
    <property type="match status" value="1"/>
</dbReference>
<dbReference type="GO" id="GO:0006402">
    <property type="term" value="P:mRNA catabolic process"/>
    <property type="evidence" value="ECO:0007669"/>
    <property type="project" value="TreeGrafter"/>
</dbReference>
<evidence type="ECO:0000313" key="3">
    <source>
        <dbReference type="EMBL" id="ONN41830.1"/>
    </source>
</evidence>
<accession>A0A1V2UEU3</accession>
<dbReference type="Pfam" id="PF02452">
    <property type="entry name" value="PemK_toxin"/>
    <property type="match status" value="1"/>
</dbReference>
<evidence type="ECO:0000313" key="4">
    <source>
        <dbReference type="Proteomes" id="UP000189299"/>
    </source>
</evidence>
<organism evidence="3 4">
    <name type="scientific">Enterococcus mundtii</name>
    <dbReference type="NCBI Taxonomy" id="53346"/>
    <lineage>
        <taxon>Bacteria</taxon>
        <taxon>Bacillati</taxon>
        <taxon>Bacillota</taxon>
        <taxon>Bacilli</taxon>
        <taxon>Lactobacillales</taxon>
        <taxon>Enterococcaceae</taxon>
        <taxon>Enterococcus</taxon>
    </lineage>
</organism>
<protein>
    <submittedName>
        <fullName evidence="3">Growth inhibitor PemK</fullName>
    </submittedName>
</protein>
<proteinExistence type="inferred from homology"/>
<evidence type="ECO:0000256" key="2">
    <source>
        <dbReference type="ARBA" id="ARBA00022649"/>
    </source>
</evidence>
<dbReference type="GO" id="GO:0004521">
    <property type="term" value="F:RNA endonuclease activity"/>
    <property type="evidence" value="ECO:0007669"/>
    <property type="project" value="TreeGrafter"/>
</dbReference>
<keyword evidence="2" id="KW-1277">Toxin-antitoxin system</keyword>
<dbReference type="AlphaFoldDB" id="A0A1V2UEU3"/>
<dbReference type="PANTHER" id="PTHR33988:SF3">
    <property type="entry name" value="ENDORIBONUCLEASE TOXIN CHPB-RELATED"/>
    <property type="match status" value="1"/>
</dbReference>
<reference evidence="3 4" key="1">
    <citation type="submission" date="2016-12" db="EMBL/GenBank/DDBJ databases">
        <authorList>
            <person name="Song W.-J."/>
            <person name="Kurnit D.M."/>
        </authorList>
    </citation>
    <scope>NUCLEOTIDE SEQUENCE [LARGE SCALE GENOMIC DNA]</scope>
    <source>
        <strain evidence="3 4">CGB1038-1_S1</strain>
    </source>
</reference>
<dbReference type="RefSeq" id="WP_077151823.1">
    <property type="nucleotide sequence ID" value="NZ_CABMMO010000012.1"/>
</dbReference>
<dbReference type="GO" id="GO:0016075">
    <property type="term" value="P:rRNA catabolic process"/>
    <property type="evidence" value="ECO:0007669"/>
    <property type="project" value="TreeGrafter"/>
</dbReference>
<dbReference type="InterPro" id="IPR003477">
    <property type="entry name" value="PemK-like"/>
</dbReference>
<dbReference type="InterPro" id="IPR011067">
    <property type="entry name" value="Plasmid_toxin/cell-grow_inhib"/>
</dbReference>